<keyword evidence="16" id="KW-0282">Flagellum</keyword>
<evidence type="ECO:0000256" key="13">
    <source>
        <dbReference type="SAM" id="Phobius"/>
    </source>
</evidence>
<dbReference type="Pfam" id="PF20560">
    <property type="entry name" value="MotA_N"/>
    <property type="match status" value="1"/>
</dbReference>
<evidence type="ECO:0000256" key="7">
    <source>
        <dbReference type="ARBA" id="ARBA00022692"/>
    </source>
</evidence>
<evidence type="ECO:0000256" key="12">
    <source>
        <dbReference type="ARBA" id="ARBA00023136"/>
    </source>
</evidence>
<keyword evidence="6" id="KW-0997">Cell inner membrane</keyword>
<keyword evidence="10 13" id="KW-1133">Transmembrane helix</keyword>
<dbReference type="InterPro" id="IPR022522">
    <property type="entry name" value="Flagellar_motor_stator_MotA"/>
</dbReference>
<dbReference type="InterPro" id="IPR046786">
    <property type="entry name" value="MotA_N"/>
</dbReference>
<evidence type="ECO:0000256" key="3">
    <source>
        <dbReference type="ARBA" id="ARBA00022448"/>
    </source>
</evidence>
<gene>
    <name evidence="16" type="primary">motA</name>
    <name evidence="16" type="ORF">I2H38_20020</name>
</gene>
<feature type="transmembrane region" description="Helical" evidence="13">
    <location>
        <begin position="197"/>
        <end position="220"/>
    </location>
</feature>
<evidence type="ECO:0000313" key="16">
    <source>
        <dbReference type="EMBL" id="MBF9235654.1"/>
    </source>
</evidence>
<evidence type="ECO:0000259" key="14">
    <source>
        <dbReference type="Pfam" id="PF01618"/>
    </source>
</evidence>
<evidence type="ECO:0000313" key="17">
    <source>
        <dbReference type="Proteomes" id="UP000599312"/>
    </source>
</evidence>
<dbReference type="NCBIfam" id="TIGR03818">
    <property type="entry name" value="MotA1"/>
    <property type="match status" value="1"/>
</dbReference>
<feature type="domain" description="Motility protein A N-terminal" evidence="15">
    <location>
        <begin position="4"/>
        <end position="92"/>
    </location>
</feature>
<sequence length="296" mass="31567">MGVLIGFVIAVVSLFGGFVAMGGHLAVIWQPWEFVIIGGIAVGTYIIANPMPTVIDTGRASMEAISGAVPKRGEYLALLGLLYALMRELRSKPRNEVEGHIDDPQNSDIFKAFPGILKEQELTLFVCDYVRLIIIGNARPHEIEALMDEEIATLRRDKIKPYSTLTMVAEALPALGIVAAVLGIVKAMGALDQSPQILGSLIGAALVGTFAGIFLSYAVLSPLAQKIKTTREKQCRVYTIVKQTLLAFMNGALPQIAVEHGRKAISTADRPTIDEVEAATISGGGKGGDVAQKEAA</sequence>
<reference evidence="16" key="1">
    <citation type="submission" date="2020-11" db="EMBL/GenBank/DDBJ databases">
        <authorList>
            <person name="Kim M.K."/>
        </authorList>
    </citation>
    <scope>NUCLEOTIDE SEQUENCE</scope>
    <source>
        <strain evidence="16">BT350</strain>
    </source>
</reference>
<keyword evidence="17" id="KW-1185">Reference proteome</keyword>
<evidence type="ECO:0000256" key="6">
    <source>
        <dbReference type="ARBA" id="ARBA00022519"/>
    </source>
</evidence>
<feature type="domain" description="MotA/TolQ/ExbB proton channel" evidence="14">
    <location>
        <begin position="135"/>
        <end position="236"/>
    </location>
</feature>
<dbReference type="PANTHER" id="PTHR30433:SF4">
    <property type="entry name" value="MOTILITY PROTEIN A"/>
    <property type="match status" value="1"/>
</dbReference>
<accession>A0A931FQ61</accession>
<keyword evidence="4" id="KW-1003">Cell membrane</keyword>
<keyword evidence="12 13" id="KW-0472">Membrane</keyword>
<evidence type="ECO:0000256" key="8">
    <source>
        <dbReference type="ARBA" id="ARBA00022779"/>
    </source>
</evidence>
<evidence type="ECO:0000256" key="9">
    <source>
        <dbReference type="ARBA" id="ARBA00022781"/>
    </source>
</evidence>
<keyword evidence="16" id="KW-0969">Cilium</keyword>
<evidence type="ECO:0000259" key="15">
    <source>
        <dbReference type="Pfam" id="PF20560"/>
    </source>
</evidence>
<dbReference type="InterPro" id="IPR047055">
    <property type="entry name" value="MotA-like"/>
</dbReference>
<dbReference type="PROSITE" id="PS01307">
    <property type="entry name" value="MOTA"/>
    <property type="match status" value="1"/>
</dbReference>
<keyword evidence="3" id="KW-0813">Transport</keyword>
<keyword evidence="7 13" id="KW-0812">Transmembrane</keyword>
<dbReference type="AlphaFoldDB" id="A0A931FQ61"/>
<keyword evidence="8" id="KW-0283">Flagellar rotation</keyword>
<proteinExistence type="inferred from homology"/>
<dbReference type="GO" id="GO:1902600">
    <property type="term" value="P:proton transmembrane transport"/>
    <property type="evidence" value="ECO:0007669"/>
    <property type="project" value="UniProtKB-KW"/>
</dbReference>
<organism evidence="16 17">
    <name type="scientific">Microvirga alba</name>
    <dbReference type="NCBI Taxonomy" id="2791025"/>
    <lineage>
        <taxon>Bacteria</taxon>
        <taxon>Pseudomonadati</taxon>
        <taxon>Pseudomonadota</taxon>
        <taxon>Alphaproteobacteria</taxon>
        <taxon>Hyphomicrobiales</taxon>
        <taxon>Methylobacteriaceae</taxon>
        <taxon>Microvirga</taxon>
    </lineage>
</organism>
<comment type="subcellular location">
    <subcellularLocation>
        <location evidence="1">Cell inner membrane</location>
        <topology evidence="1">Multi-pass membrane protein</topology>
    </subcellularLocation>
</comment>
<comment type="similarity">
    <text evidence="2">Belongs to the MotA family.</text>
</comment>
<feature type="transmembrane region" description="Helical" evidence="13">
    <location>
        <begin position="34"/>
        <end position="55"/>
    </location>
</feature>
<dbReference type="Proteomes" id="UP000599312">
    <property type="component" value="Unassembled WGS sequence"/>
</dbReference>
<dbReference type="GO" id="GO:0006935">
    <property type="term" value="P:chemotaxis"/>
    <property type="evidence" value="ECO:0007669"/>
    <property type="project" value="UniProtKB-KW"/>
</dbReference>
<evidence type="ECO:0000256" key="10">
    <source>
        <dbReference type="ARBA" id="ARBA00022989"/>
    </source>
</evidence>
<evidence type="ECO:0000256" key="2">
    <source>
        <dbReference type="ARBA" id="ARBA00008038"/>
    </source>
</evidence>
<feature type="transmembrane region" description="Helical" evidence="13">
    <location>
        <begin position="165"/>
        <end position="185"/>
    </location>
</feature>
<dbReference type="InterPro" id="IPR000540">
    <property type="entry name" value="Flag_MotA_CS"/>
</dbReference>
<dbReference type="EMBL" id="JADQDO010000018">
    <property type="protein sequence ID" value="MBF9235654.1"/>
    <property type="molecule type" value="Genomic_DNA"/>
</dbReference>
<dbReference type="Pfam" id="PF01618">
    <property type="entry name" value="MotA_ExbB"/>
    <property type="match status" value="1"/>
</dbReference>
<dbReference type="PANTHER" id="PTHR30433">
    <property type="entry name" value="CHEMOTAXIS PROTEIN MOTA"/>
    <property type="match status" value="1"/>
</dbReference>
<feature type="transmembrane region" description="Helical" evidence="13">
    <location>
        <begin position="7"/>
        <end position="28"/>
    </location>
</feature>
<evidence type="ECO:0000256" key="4">
    <source>
        <dbReference type="ARBA" id="ARBA00022475"/>
    </source>
</evidence>
<evidence type="ECO:0000256" key="5">
    <source>
        <dbReference type="ARBA" id="ARBA00022500"/>
    </source>
</evidence>
<comment type="caution">
    <text evidence="16">The sequence shown here is derived from an EMBL/GenBank/DDBJ whole genome shotgun (WGS) entry which is preliminary data.</text>
</comment>
<keyword evidence="5" id="KW-0145">Chemotaxis</keyword>
<dbReference type="InterPro" id="IPR002898">
    <property type="entry name" value="MotA_ExbB_proton_chnl"/>
</dbReference>
<dbReference type="GO" id="GO:0005886">
    <property type="term" value="C:plasma membrane"/>
    <property type="evidence" value="ECO:0007669"/>
    <property type="project" value="UniProtKB-SubCell"/>
</dbReference>
<evidence type="ECO:0000256" key="1">
    <source>
        <dbReference type="ARBA" id="ARBA00004429"/>
    </source>
</evidence>
<name>A0A931FQ61_9HYPH</name>
<keyword evidence="11" id="KW-0406">Ion transport</keyword>
<dbReference type="GO" id="GO:0071978">
    <property type="term" value="P:bacterial-type flagellum-dependent swarming motility"/>
    <property type="evidence" value="ECO:0007669"/>
    <property type="project" value="InterPro"/>
</dbReference>
<keyword evidence="9" id="KW-0375">Hydrogen ion transport</keyword>
<protein>
    <submittedName>
        <fullName evidence="16">Flagellar motor stator protein MotA</fullName>
    </submittedName>
</protein>
<evidence type="ECO:0000256" key="11">
    <source>
        <dbReference type="ARBA" id="ARBA00023065"/>
    </source>
</evidence>
<keyword evidence="16" id="KW-0966">Cell projection</keyword>
<dbReference type="RefSeq" id="WP_196273648.1">
    <property type="nucleotide sequence ID" value="NZ_JADQDO010000018.1"/>
</dbReference>